<dbReference type="InterPro" id="IPR036397">
    <property type="entry name" value="RNaseH_sf"/>
</dbReference>
<dbReference type="InterPro" id="IPR001584">
    <property type="entry name" value="Integrase_cat-core"/>
</dbReference>
<dbReference type="AlphaFoldDB" id="A0A8T3BMX3"/>
<dbReference type="InterPro" id="IPR057670">
    <property type="entry name" value="SH3_retrovirus"/>
</dbReference>
<dbReference type="EMBL" id="JAGYWB010000007">
    <property type="protein sequence ID" value="KAI0515512.1"/>
    <property type="molecule type" value="Genomic_DNA"/>
</dbReference>
<evidence type="ECO:0000256" key="1">
    <source>
        <dbReference type="ARBA" id="ARBA00022670"/>
    </source>
</evidence>
<dbReference type="InterPro" id="IPR025724">
    <property type="entry name" value="GAG-pre-integrase_dom"/>
</dbReference>
<comment type="caution">
    <text evidence="3">The sequence shown here is derived from an EMBL/GenBank/DDBJ whole genome shotgun (WGS) entry which is preliminary data.</text>
</comment>
<evidence type="ECO:0000259" key="2">
    <source>
        <dbReference type="PROSITE" id="PS50994"/>
    </source>
</evidence>
<dbReference type="Pfam" id="PF00665">
    <property type="entry name" value="rve"/>
    <property type="match status" value="1"/>
</dbReference>
<dbReference type="Pfam" id="PF25597">
    <property type="entry name" value="SH3_retrovirus"/>
    <property type="match status" value="1"/>
</dbReference>
<evidence type="ECO:0000313" key="4">
    <source>
        <dbReference type="Proteomes" id="UP000829196"/>
    </source>
</evidence>
<dbReference type="GO" id="GO:0008233">
    <property type="term" value="F:peptidase activity"/>
    <property type="evidence" value="ECO:0007669"/>
    <property type="project" value="UniProtKB-KW"/>
</dbReference>
<dbReference type="InterPro" id="IPR054722">
    <property type="entry name" value="PolX-like_BBD"/>
</dbReference>
<feature type="domain" description="Integrase catalytic" evidence="2">
    <location>
        <begin position="211"/>
        <end position="377"/>
    </location>
</feature>
<keyword evidence="1" id="KW-0378">Hydrolase</keyword>
<dbReference type="InterPro" id="IPR039537">
    <property type="entry name" value="Retrotran_Ty1/copia-like"/>
</dbReference>
<accession>A0A8T3BMX3</accession>
<dbReference type="GO" id="GO:0003676">
    <property type="term" value="F:nucleic acid binding"/>
    <property type="evidence" value="ECO:0007669"/>
    <property type="project" value="InterPro"/>
</dbReference>
<organism evidence="3 4">
    <name type="scientific">Dendrobium nobile</name>
    <name type="common">Orchid</name>
    <dbReference type="NCBI Taxonomy" id="94219"/>
    <lineage>
        <taxon>Eukaryota</taxon>
        <taxon>Viridiplantae</taxon>
        <taxon>Streptophyta</taxon>
        <taxon>Embryophyta</taxon>
        <taxon>Tracheophyta</taxon>
        <taxon>Spermatophyta</taxon>
        <taxon>Magnoliopsida</taxon>
        <taxon>Liliopsida</taxon>
        <taxon>Asparagales</taxon>
        <taxon>Orchidaceae</taxon>
        <taxon>Epidendroideae</taxon>
        <taxon>Malaxideae</taxon>
        <taxon>Dendrobiinae</taxon>
        <taxon>Dendrobium</taxon>
    </lineage>
</organism>
<dbReference type="PANTHER" id="PTHR42648:SF25">
    <property type="entry name" value="RNA-DIRECTED DNA POLYMERASE"/>
    <property type="match status" value="1"/>
</dbReference>
<dbReference type="OrthoDB" id="783290at2759"/>
<dbReference type="SMR" id="A0A8T3BMX3"/>
<dbReference type="PROSITE" id="PS50994">
    <property type="entry name" value="INTEGRASE"/>
    <property type="match status" value="1"/>
</dbReference>
<dbReference type="GO" id="GO:0006508">
    <property type="term" value="P:proteolysis"/>
    <property type="evidence" value="ECO:0007669"/>
    <property type="project" value="UniProtKB-KW"/>
</dbReference>
<dbReference type="Pfam" id="PF13976">
    <property type="entry name" value="gag_pre-integrs"/>
    <property type="match status" value="1"/>
</dbReference>
<keyword evidence="1" id="KW-0645">Protease</keyword>
<protein>
    <recommendedName>
        <fullName evidence="2">Integrase catalytic domain-containing protein</fullName>
    </recommendedName>
</protein>
<name>A0A8T3BMX3_DENNO</name>
<dbReference type="Gene3D" id="3.30.420.10">
    <property type="entry name" value="Ribonuclease H-like superfamily/Ribonuclease H"/>
    <property type="match status" value="1"/>
</dbReference>
<evidence type="ECO:0000313" key="3">
    <source>
        <dbReference type="EMBL" id="KAI0515512.1"/>
    </source>
</evidence>
<gene>
    <name evidence="3" type="ORF">KFK09_008177</name>
</gene>
<dbReference type="InterPro" id="IPR012337">
    <property type="entry name" value="RNaseH-like_sf"/>
</dbReference>
<dbReference type="GO" id="GO:0015074">
    <property type="term" value="P:DNA integration"/>
    <property type="evidence" value="ECO:0007669"/>
    <property type="project" value="InterPro"/>
</dbReference>
<dbReference type="Proteomes" id="UP000829196">
    <property type="component" value="Unassembled WGS sequence"/>
</dbReference>
<keyword evidence="4" id="KW-1185">Reference proteome</keyword>
<dbReference type="SUPFAM" id="SSF53098">
    <property type="entry name" value="Ribonuclease H-like"/>
    <property type="match status" value="1"/>
</dbReference>
<sequence length="444" mass="51049">MLLHKEQVLLKAKGEEKVAIEEMWYLDSGASNHMTGDKEKFIDLNEGVYGKVKLGDGSLVKIQGKGTVLLQCKTGEHKRLSDVYYIPMLCNNIISLGQLTEQGCKAVMQGEQLFLFDKQGSKLAEVQKNSNWLYLLNLKIGRPICLSASLKIDAWLWHARFGHINFQTLKEMQRGKLVHGIPEIDHPVQICDGCTVDKQHRLPFPRETKFRAEKPLQLLHGDICGPITPATPSGFRYFLLLVDDFSRYMWVYLLKSKSEAHSVFSKFKIMVENESEMKIKALRTDRGGEFQSFEFKKLCKENGIKRFLTAPYTPQQNGVVERRNQTVMSMARCLLKSKSVPCIFWGEAKKTSVHILNRALTHNVQGMTPYEAWMKCKPNVQYFRTFGCIAYVKATVPHMKKLEDRSHPMVLFGYEPGTKAYRVYDPNEKKIHISRDIIFDEEKE</sequence>
<proteinExistence type="predicted"/>
<reference evidence="3" key="1">
    <citation type="journal article" date="2022" name="Front. Genet.">
        <title>Chromosome-Scale Assembly of the Dendrobium nobile Genome Provides Insights Into the Molecular Mechanism of the Biosynthesis of the Medicinal Active Ingredient of Dendrobium.</title>
        <authorList>
            <person name="Xu Q."/>
            <person name="Niu S.-C."/>
            <person name="Li K.-L."/>
            <person name="Zheng P.-J."/>
            <person name="Zhang X.-J."/>
            <person name="Jia Y."/>
            <person name="Liu Y."/>
            <person name="Niu Y.-X."/>
            <person name="Yu L.-H."/>
            <person name="Chen D.-F."/>
            <person name="Zhang G.-Q."/>
        </authorList>
    </citation>
    <scope>NUCLEOTIDE SEQUENCE</scope>
    <source>
        <tissue evidence="3">Leaf</tissue>
    </source>
</reference>
<dbReference type="Pfam" id="PF22936">
    <property type="entry name" value="Pol_BBD"/>
    <property type="match status" value="1"/>
</dbReference>
<dbReference type="PANTHER" id="PTHR42648">
    <property type="entry name" value="TRANSPOSASE, PUTATIVE-RELATED"/>
    <property type="match status" value="1"/>
</dbReference>